<organism evidence="6 7">
    <name type="scientific">Cyanidium caldarium</name>
    <name type="common">Red alga</name>
    <dbReference type="NCBI Taxonomy" id="2771"/>
    <lineage>
        <taxon>Eukaryota</taxon>
        <taxon>Rhodophyta</taxon>
        <taxon>Bangiophyceae</taxon>
        <taxon>Cyanidiales</taxon>
        <taxon>Cyanidiaceae</taxon>
        <taxon>Cyanidium</taxon>
    </lineage>
</organism>
<protein>
    <recommendedName>
        <fullName evidence="8">Serine aminopeptidase S33 domain-containing protein</fullName>
    </recommendedName>
</protein>
<dbReference type="InterPro" id="IPR019363">
    <property type="entry name" value="LDAH"/>
</dbReference>
<feature type="region of interest" description="Disordered" evidence="5">
    <location>
        <begin position="81"/>
        <end position="109"/>
    </location>
</feature>
<feature type="region of interest" description="Disordered" evidence="5">
    <location>
        <begin position="247"/>
        <end position="272"/>
    </location>
</feature>
<dbReference type="EMBL" id="JANCYW010000011">
    <property type="protein sequence ID" value="KAK4537253.1"/>
    <property type="molecule type" value="Genomic_DNA"/>
</dbReference>
<feature type="region of interest" description="Disordered" evidence="5">
    <location>
        <begin position="461"/>
        <end position="480"/>
    </location>
</feature>
<dbReference type="Gene3D" id="3.40.50.1820">
    <property type="entry name" value="alpha/beta hydrolase"/>
    <property type="match status" value="1"/>
</dbReference>
<dbReference type="PANTHER" id="PTHR13390:SF0">
    <property type="entry name" value="LIPID DROPLET-ASSOCIATED HYDROLASE"/>
    <property type="match status" value="1"/>
</dbReference>
<accession>A0AAV9IY62</accession>
<keyword evidence="3" id="KW-0551">Lipid droplet</keyword>
<feature type="region of interest" description="Disordered" evidence="5">
    <location>
        <begin position="132"/>
        <end position="151"/>
    </location>
</feature>
<name>A0AAV9IY62_CYACA</name>
<comment type="caution">
    <text evidence="6">The sequence shown here is derived from an EMBL/GenBank/DDBJ whole genome shotgun (WGS) entry which is preliminary data.</text>
</comment>
<comment type="similarity">
    <text evidence="2">Belongs to the AB hydrolase superfamily. LDAH family.</text>
</comment>
<dbReference type="Proteomes" id="UP001301350">
    <property type="component" value="Unassembled WGS sequence"/>
</dbReference>
<feature type="compositionally biased region" description="Polar residues" evidence="5">
    <location>
        <begin position="98"/>
        <end position="109"/>
    </location>
</feature>
<dbReference type="AlphaFoldDB" id="A0AAV9IY62"/>
<dbReference type="GO" id="GO:0005811">
    <property type="term" value="C:lipid droplet"/>
    <property type="evidence" value="ECO:0007669"/>
    <property type="project" value="UniProtKB-SubCell"/>
</dbReference>
<keyword evidence="4" id="KW-0378">Hydrolase</keyword>
<gene>
    <name evidence="6" type="ORF">CDCA_CDCA11G3278</name>
</gene>
<evidence type="ECO:0000313" key="6">
    <source>
        <dbReference type="EMBL" id="KAK4537253.1"/>
    </source>
</evidence>
<sequence length="948" mass="103551">MQRNRDEGPGAWAETESIAVTEPTAAAAGEPPLGGGSRHGGLGWVIWTAPGKTGMGTLRVPTTAAPGVYCATGNRWEGEVKAGNRKVPGTEARGQPTLAGSLQSEGGSDSSGAMLMNATDDFSKTLTGGRVQAGAANGERPTAAAGILHPRRRFWFPRPASRKPPPSSAPPSAPVSQRTGRRRFRLLPPPGIGVLRFLPGERRAERRRAGHRLYQVMRRMRGMARLEVPTQGMTGCALAGDLGVFPPETPATGSSVPTTTTADGRRRPRMERGLNSVQRLAGEALDSEDGSHDLPRLVCEHHRDPLQATRRRARRLRRPVMLLARTVLLPFHMLCNAVMEHLPGQAHAALEQEESVRDMLRQELAVSFRRVYQSDESPEIERVSQVDAASEGETAMDESGCATDEVWHELEALIDSLSVVSAPSPLWSPQAEKAIATSALRASDMPSSEPAWQLALRDDGTWPPEVTPRTGTPDSLVTDAASGRTPNPLLERFLGSAAGAGTSQFRIETVGGIRTEVIRVAVPRRWAHAAHSLGESRRRSARGGCSNFSLLSFDADTVEERGASVDAAMWPSTVPATIASTARHMERGAVGLRRRASASALLSTRANRRSGDVAATAMLSTLAVATAPRRRSSSLSAAADVRPMAIATPSHDGRRRRRRHVLFFPGNPGCIELYETFLLELAAQLRASADDADDCDIEIHGVGLAGHDLRALNRRARFYDLDEQTEHKLRYLYDQVGWARNGYQDEVVLIGHSTGACLICRMLERDAQLARRAQVILLTPAIAHVACGVREAFKHRAIVFRRGARHLAAGVVSAVLRVAPERVIGDLVDEFLSHRASPDIAARIQRMFRLAGDKYHLFVNMLALAADKCMHVGDMNVELLQRLRHRLVMYYVRDDPFAPADQCEQVRQQVTEARVQLEGERIYHGFILDQQQTRYVASKVARWVADAR</sequence>
<comment type="subcellular location">
    <subcellularLocation>
        <location evidence="1">Lipid droplet</location>
    </subcellularLocation>
</comment>
<dbReference type="GO" id="GO:0019915">
    <property type="term" value="P:lipid storage"/>
    <property type="evidence" value="ECO:0007669"/>
    <property type="project" value="InterPro"/>
</dbReference>
<dbReference type="InterPro" id="IPR029058">
    <property type="entry name" value="AB_hydrolase_fold"/>
</dbReference>
<evidence type="ECO:0008006" key="8">
    <source>
        <dbReference type="Google" id="ProtNLM"/>
    </source>
</evidence>
<evidence type="ECO:0000256" key="4">
    <source>
        <dbReference type="ARBA" id="ARBA00022801"/>
    </source>
</evidence>
<proteinExistence type="inferred from homology"/>
<feature type="compositionally biased region" description="Low complexity" evidence="5">
    <location>
        <begin position="21"/>
        <end position="31"/>
    </location>
</feature>
<feature type="compositionally biased region" description="Pro residues" evidence="5">
    <location>
        <begin position="162"/>
        <end position="173"/>
    </location>
</feature>
<evidence type="ECO:0000256" key="1">
    <source>
        <dbReference type="ARBA" id="ARBA00004502"/>
    </source>
</evidence>
<dbReference type="PANTHER" id="PTHR13390">
    <property type="entry name" value="LIPASE"/>
    <property type="match status" value="1"/>
</dbReference>
<reference evidence="6 7" key="1">
    <citation type="submission" date="2022-07" db="EMBL/GenBank/DDBJ databases">
        <title>Genome-wide signatures of adaptation to extreme environments.</title>
        <authorList>
            <person name="Cho C.H."/>
            <person name="Yoon H.S."/>
        </authorList>
    </citation>
    <scope>NUCLEOTIDE SEQUENCE [LARGE SCALE GENOMIC DNA]</scope>
    <source>
        <strain evidence="6 7">DBV 063 E5</strain>
    </source>
</reference>
<dbReference type="SUPFAM" id="SSF53474">
    <property type="entry name" value="alpha/beta-Hydrolases"/>
    <property type="match status" value="1"/>
</dbReference>
<dbReference type="GO" id="GO:0016298">
    <property type="term" value="F:lipase activity"/>
    <property type="evidence" value="ECO:0007669"/>
    <property type="project" value="InterPro"/>
</dbReference>
<evidence type="ECO:0000256" key="5">
    <source>
        <dbReference type="SAM" id="MobiDB-lite"/>
    </source>
</evidence>
<feature type="region of interest" description="Disordered" evidence="5">
    <location>
        <begin position="156"/>
        <end position="187"/>
    </location>
</feature>
<evidence type="ECO:0000256" key="3">
    <source>
        <dbReference type="ARBA" id="ARBA00022677"/>
    </source>
</evidence>
<feature type="compositionally biased region" description="Polar residues" evidence="5">
    <location>
        <begin position="251"/>
        <end position="262"/>
    </location>
</feature>
<evidence type="ECO:0000313" key="7">
    <source>
        <dbReference type="Proteomes" id="UP001301350"/>
    </source>
</evidence>
<feature type="region of interest" description="Disordered" evidence="5">
    <location>
        <begin position="1"/>
        <end position="38"/>
    </location>
</feature>
<dbReference type="Pfam" id="PF10230">
    <property type="entry name" value="LIDHydrolase"/>
    <property type="match status" value="1"/>
</dbReference>
<keyword evidence="7" id="KW-1185">Reference proteome</keyword>
<evidence type="ECO:0000256" key="2">
    <source>
        <dbReference type="ARBA" id="ARBA00008300"/>
    </source>
</evidence>